<dbReference type="Pfam" id="PF16005">
    <property type="entry name" value="MOEP19"/>
    <property type="match status" value="1"/>
</dbReference>
<evidence type="ECO:0000313" key="7">
    <source>
        <dbReference type="Ensembl" id="ENSCWAP00000004499.1"/>
    </source>
</evidence>
<dbReference type="PANTHER" id="PTHR19447">
    <property type="entry name" value="OOCYTE-EXPRESSED PROTEIN HOMOLOG-RELATED"/>
    <property type="match status" value="1"/>
</dbReference>
<evidence type="ECO:0000256" key="4">
    <source>
        <dbReference type="ARBA" id="ARBA00022490"/>
    </source>
</evidence>
<reference evidence="7" key="2">
    <citation type="submission" date="2025-09" db="UniProtKB">
        <authorList>
            <consortium name="Ensembl"/>
        </authorList>
    </citation>
    <scope>IDENTIFICATION</scope>
</reference>
<dbReference type="GO" id="GO:0005634">
    <property type="term" value="C:nucleus"/>
    <property type="evidence" value="ECO:0007669"/>
    <property type="project" value="UniProtKB-SubCell"/>
</dbReference>
<dbReference type="InterPro" id="IPR031952">
    <property type="entry name" value="MOEP19_KH-like"/>
</dbReference>
<dbReference type="GeneTree" id="ENSGT00940000162097"/>
<evidence type="ECO:0000256" key="2">
    <source>
        <dbReference type="ARBA" id="ARBA00004496"/>
    </source>
</evidence>
<dbReference type="GO" id="GO:0032991">
    <property type="term" value="C:protein-containing complex"/>
    <property type="evidence" value="ECO:0007669"/>
    <property type="project" value="TreeGrafter"/>
</dbReference>
<keyword evidence="5" id="KW-0539">Nucleus</keyword>
<accession>A0A8C3VWJ9</accession>
<dbReference type="Proteomes" id="UP000694540">
    <property type="component" value="Unplaced"/>
</dbReference>
<evidence type="ECO:0000313" key="8">
    <source>
        <dbReference type="Proteomes" id="UP000694540"/>
    </source>
</evidence>
<keyword evidence="4" id="KW-0963">Cytoplasm</keyword>
<reference evidence="7" key="1">
    <citation type="submission" date="2025-08" db="UniProtKB">
        <authorList>
            <consortium name="Ensembl"/>
        </authorList>
    </citation>
    <scope>IDENTIFICATION</scope>
</reference>
<sequence length="176" mass="19475">MGFSADCAVEAPGHEWTQPASEDWPLRLPLPLPRFHSEPRWFLVQELRSPLVSSPEAWLADSIFGPDRALILEMEWMIQALLTADAVNAGNLVEITVFGWPGQGSTHIITDISLVPNPSGHNGNPQHEFLKAHVSVSRLPTILLPKYCQGHENSPTSATKIQEKTLSLNLRIFPVS</sequence>
<proteinExistence type="inferred from homology"/>
<dbReference type="Gene3D" id="3.30.1370.10">
    <property type="entry name" value="K Homology domain, type 1"/>
    <property type="match status" value="1"/>
</dbReference>
<keyword evidence="8" id="KW-1185">Reference proteome</keyword>
<dbReference type="GO" id="GO:0035088">
    <property type="term" value="P:establishment or maintenance of apical/basal cell polarity"/>
    <property type="evidence" value="ECO:0007669"/>
    <property type="project" value="TreeGrafter"/>
</dbReference>
<dbReference type="AlphaFoldDB" id="A0A8C3VWJ9"/>
<evidence type="ECO:0000256" key="5">
    <source>
        <dbReference type="ARBA" id="ARBA00023242"/>
    </source>
</evidence>
<comment type="similarity">
    <text evidence="3">Belongs to the KHDC1 family.</text>
</comment>
<dbReference type="GO" id="GO:0009880">
    <property type="term" value="P:embryonic pattern specification"/>
    <property type="evidence" value="ECO:0007669"/>
    <property type="project" value="TreeGrafter"/>
</dbReference>
<evidence type="ECO:0000256" key="3">
    <source>
        <dbReference type="ARBA" id="ARBA00009081"/>
    </source>
</evidence>
<dbReference type="CDD" id="cd12795">
    <property type="entry name" value="FILIA_N_like"/>
    <property type="match status" value="1"/>
</dbReference>
<dbReference type="Ensembl" id="ENSCWAT00000004871.1">
    <property type="protein sequence ID" value="ENSCWAP00000004499.1"/>
    <property type="gene ID" value="ENSCWAG00000003494.1"/>
</dbReference>
<feature type="domain" description="KH-like RNA-binding" evidence="6">
    <location>
        <begin position="38"/>
        <end position="101"/>
    </location>
</feature>
<dbReference type="GO" id="GO:0005737">
    <property type="term" value="C:cytoplasm"/>
    <property type="evidence" value="ECO:0007669"/>
    <property type="project" value="UniProtKB-SubCell"/>
</dbReference>
<protein>
    <recommendedName>
        <fullName evidence="6">KH-like RNA-binding domain-containing protein</fullName>
    </recommendedName>
</protein>
<evidence type="ECO:0000259" key="6">
    <source>
        <dbReference type="Pfam" id="PF16005"/>
    </source>
</evidence>
<evidence type="ECO:0000256" key="1">
    <source>
        <dbReference type="ARBA" id="ARBA00004123"/>
    </source>
</evidence>
<dbReference type="InterPro" id="IPR051778">
    <property type="entry name" value="KHDC1"/>
</dbReference>
<name>A0A8C3VWJ9_9CETA</name>
<comment type="subcellular location">
    <subcellularLocation>
        <location evidence="2">Cytoplasm</location>
    </subcellularLocation>
    <subcellularLocation>
        <location evidence="1">Nucleus</location>
    </subcellularLocation>
</comment>
<dbReference type="PANTHER" id="PTHR19447:SF14">
    <property type="entry name" value="OOCYTE-EXPRESSED PROTEIN HOMOLOG"/>
    <property type="match status" value="1"/>
</dbReference>
<organism evidence="7 8">
    <name type="scientific">Catagonus wagneri</name>
    <name type="common">Chacoan peccary</name>
    <dbReference type="NCBI Taxonomy" id="51154"/>
    <lineage>
        <taxon>Eukaryota</taxon>
        <taxon>Metazoa</taxon>
        <taxon>Chordata</taxon>
        <taxon>Craniata</taxon>
        <taxon>Vertebrata</taxon>
        <taxon>Euteleostomi</taxon>
        <taxon>Mammalia</taxon>
        <taxon>Eutheria</taxon>
        <taxon>Laurasiatheria</taxon>
        <taxon>Artiodactyla</taxon>
        <taxon>Suina</taxon>
        <taxon>Tayassuidae</taxon>
        <taxon>Catagonus</taxon>
    </lineage>
</organism>
<dbReference type="InterPro" id="IPR036612">
    <property type="entry name" value="KH_dom_type_1_sf"/>
</dbReference>
<dbReference type="GO" id="GO:0003723">
    <property type="term" value="F:RNA binding"/>
    <property type="evidence" value="ECO:0007669"/>
    <property type="project" value="InterPro"/>
</dbReference>